<sequence>MRIPVEEALLYASLALIAEDMYRGGATTLTPAADPRLASLGWSIASYLVVNEPVLNSDGGNHTLLNVDPSSSVFFGFVARSQASPGRYVVAVRGTANAVEWVDDAVFIPRKHDFYSDCQVETGFWLLYSTLRAIGLPPVATAGVRAADAIVALDQADSITVVGHSLGSAIGTYLVEELCRKGAPASACLFASPRTGDQAWIDRFQTSVPAYEVLNYFLDVVTHVPTRPFYQTLQNATVLLPLAQAADPYVSTQANIRFDAGCDHHLVCYLQMLAGAAGAAPLDPTQDAPLVTSCLAGAAPPYDQTIEVIANAALAADKIGSSIFAVLQGFLTARPPLLEAAARLGTERFTLASGKPLPATWPVRFDRPT</sequence>
<evidence type="ECO:0000259" key="5">
    <source>
        <dbReference type="Pfam" id="PF01764"/>
    </source>
</evidence>
<keyword evidence="3" id="KW-0442">Lipid degradation</keyword>
<accession>A0ABU0JBU5</accession>
<name>A0ABU0JBU5_9HYPH</name>
<dbReference type="InterPro" id="IPR002921">
    <property type="entry name" value="Fungal_lipase-type"/>
</dbReference>
<feature type="domain" description="Fungal lipase-type" evidence="5">
    <location>
        <begin position="89"/>
        <end position="227"/>
    </location>
</feature>
<keyword evidence="7" id="KW-1185">Reference proteome</keyword>
<evidence type="ECO:0000256" key="2">
    <source>
        <dbReference type="ARBA" id="ARBA00022946"/>
    </source>
</evidence>
<evidence type="ECO:0000256" key="4">
    <source>
        <dbReference type="ARBA" id="ARBA00023098"/>
    </source>
</evidence>
<dbReference type="PANTHER" id="PTHR31403">
    <property type="entry name" value="PHOSPHOLIPASE A1-IBETA2, CHLOROPLASTIC"/>
    <property type="match status" value="1"/>
</dbReference>
<keyword evidence="1" id="KW-0378">Hydrolase</keyword>
<dbReference type="InterPro" id="IPR029058">
    <property type="entry name" value="AB_hydrolase_fold"/>
</dbReference>
<protein>
    <recommendedName>
        <fullName evidence="5">Fungal lipase-type domain-containing protein</fullName>
    </recommendedName>
</protein>
<evidence type="ECO:0000313" key="6">
    <source>
        <dbReference type="EMBL" id="MDQ0470986.1"/>
    </source>
</evidence>
<keyword evidence="2" id="KW-0809">Transit peptide</keyword>
<dbReference type="Pfam" id="PF01764">
    <property type="entry name" value="Lipase_3"/>
    <property type="match status" value="1"/>
</dbReference>
<evidence type="ECO:0000313" key="7">
    <source>
        <dbReference type="Proteomes" id="UP001242480"/>
    </source>
</evidence>
<evidence type="ECO:0000256" key="3">
    <source>
        <dbReference type="ARBA" id="ARBA00022963"/>
    </source>
</evidence>
<dbReference type="SUPFAM" id="SSF53474">
    <property type="entry name" value="alpha/beta-Hydrolases"/>
    <property type="match status" value="1"/>
</dbReference>
<proteinExistence type="predicted"/>
<comment type="caution">
    <text evidence="6">The sequence shown here is derived from an EMBL/GenBank/DDBJ whole genome shotgun (WGS) entry which is preliminary data.</text>
</comment>
<organism evidence="6 7">
    <name type="scientific">Labrys wisconsinensis</name>
    <dbReference type="NCBI Taxonomy" id="425677"/>
    <lineage>
        <taxon>Bacteria</taxon>
        <taxon>Pseudomonadati</taxon>
        <taxon>Pseudomonadota</taxon>
        <taxon>Alphaproteobacteria</taxon>
        <taxon>Hyphomicrobiales</taxon>
        <taxon>Xanthobacteraceae</taxon>
        <taxon>Labrys</taxon>
    </lineage>
</organism>
<dbReference type="EMBL" id="JAUSVX010000007">
    <property type="protein sequence ID" value="MDQ0470986.1"/>
    <property type="molecule type" value="Genomic_DNA"/>
</dbReference>
<dbReference type="Gene3D" id="3.40.50.1820">
    <property type="entry name" value="alpha/beta hydrolase"/>
    <property type="match status" value="1"/>
</dbReference>
<evidence type="ECO:0000256" key="1">
    <source>
        <dbReference type="ARBA" id="ARBA00022801"/>
    </source>
</evidence>
<dbReference type="RefSeq" id="WP_307275406.1">
    <property type="nucleotide sequence ID" value="NZ_JAUSVX010000007.1"/>
</dbReference>
<reference evidence="6 7" key="1">
    <citation type="submission" date="2023-07" db="EMBL/GenBank/DDBJ databases">
        <title>Genomic Encyclopedia of Type Strains, Phase IV (KMG-IV): sequencing the most valuable type-strain genomes for metagenomic binning, comparative biology and taxonomic classification.</title>
        <authorList>
            <person name="Goeker M."/>
        </authorList>
    </citation>
    <scope>NUCLEOTIDE SEQUENCE [LARGE SCALE GENOMIC DNA]</scope>
    <source>
        <strain evidence="6 7">DSM 19619</strain>
    </source>
</reference>
<dbReference type="CDD" id="cd00519">
    <property type="entry name" value="Lipase_3"/>
    <property type="match status" value="1"/>
</dbReference>
<keyword evidence="4" id="KW-0443">Lipid metabolism</keyword>
<dbReference type="Proteomes" id="UP001242480">
    <property type="component" value="Unassembled WGS sequence"/>
</dbReference>
<gene>
    <name evidence="6" type="ORF">QO011_004005</name>
</gene>
<dbReference type="PANTHER" id="PTHR31403:SF7">
    <property type="entry name" value="PHOSPHOLIPASE A1-IGAMMA3, CHLOROPLASTIC"/>
    <property type="match status" value="1"/>
</dbReference>